<keyword evidence="1" id="KW-0449">Lipoprotein</keyword>
<evidence type="ECO:0000313" key="2">
    <source>
        <dbReference type="Proteomes" id="UP000435036"/>
    </source>
</evidence>
<dbReference type="EMBL" id="WSQA01000014">
    <property type="protein sequence ID" value="MVZ63547.1"/>
    <property type="molecule type" value="Genomic_DNA"/>
</dbReference>
<reference evidence="1 2" key="1">
    <citation type="submission" date="2019-12" db="EMBL/GenBank/DDBJ databases">
        <authorList>
            <person name="Dong K."/>
        </authorList>
    </citation>
    <scope>NUCLEOTIDE SEQUENCE [LARGE SCALE GENOMIC DNA]</scope>
    <source>
        <strain evidence="1 2">JCM 31225</strain>
    </source>
</reference>
<protein>
    <submittedName>
        <fullName evidence="1">Gliding motility lipoprotein GldD</fullName>
    </submittedName>
</protein>
<sequence>MEPVKYSFILAFILLITSCGQADYSPKPRGYFRINFPEKSYHQIPNGCPFQFEIPDYASYNDEGINQQHPCWKNIDFPAFNARLHLSYFPISKESTLAQLTEDARTFAFKHSTKATAIDQSKISIPEHKVHGLQYIIGGNTASNYQFYLTDSSKHYLRGALYFNEKPQLDSIQPVLEFIKADIKQLIHSLEWK</sequence>
<organism evidence="1 2">
    <name type="scientific">Sphingobacterium humi</name>
    <dbReference type="NCBI Taxonomy" id="1796905"/>
    <lineage>
        <taxon>Bacteria</taxon>
        <taxon>Pseudomonadati</taxon>
        <taxon>Bacteroidota</taxon>
        <taxon>Sphingobacteriia</taxon>
        <taxon>Sphingobacteriales</taxon>
        <taxon>Sphingobacteriaceae</taxon>
        <taxon>Sphingobacterium</taxon>
    </lineage>
</organism>
<name>A0A6N8L2M6_9SPHI</name>
<dbReference type="OrthoDB" id="679501at2"/>
<gene>
    <name evidence="1" type="ORF">GQF63_16085</name>
</gene>
<accession>A0A6N8L2M6</accession>
<dbReference type="InterPro" id="IPR019850">
    <property type="entry name" value="GldD-like"/>
</dbReference>
<evidence type="ECO:0000313" key="1">
    <source>
        <dbReference type="EMBL" id="MVZ63547.1"/>
    </source>
</evidence>
<dbReference type="AlphaFoldDB" id="A0A6N8L2M6"/>
<keyword evidence="2" id="KW-1185">Reference proteome</keyword>
<comment type="caution">
    <text evidence="1">The sequence shown here is derived from an EMBL/GenBank/DDBJ whole genome shotgun (WGS) entry which is preliminary data.</text>
</comment>
<dbReference type="Proteomes" id="UP000435036">
    <property type="component" value="Unassembled WGS sequence"/>
</dbReference>
<dbReference type="PROSITE" id="PS51257">
    <property type="entry name" value="PROKAR_LIPOPROTEIN"/>
    <property type="match status" value="1"/>
</dbReference>
<dbReference type="Pfam" id="PF25593">
    <property type="entry name" value="GldD_lipo"/>
    <property type="match status" value="1"/>
</dbReference>
<proteinExistence type="predicted"/>